<evidence type="ECO:0000256" key="1">
    <source>
        <dbReference type="ARBA" id="ARBA00022723"/>
    </source>
</evidence>
<dbReference type="Pfam" id="PF00465">
    <property type="entry name" value="Fe-ADH"/>
    <property type="match status" value="1"/>
</dbReference>
<evidence type="ECO:0000313" key="5">
    <source>
        <dbReference type="Proteomes" id="UP001500880"/>
    </source>
</evidence>
<gene>
    <name evidence="4" type="ORF">GCM10008986_08930</name>
</gene>
<comment type="caution">
    <text evidence="4">The sequence shown here is derived from an EMBL/GenBank/DDBJ whole genome shotgun (WGS) entry which is preliminary data.</text>
</comment>
<dbReference type="PANTHER" id="PTHR43616:SF3">
    <property type="entry name" value="HYDROXYCARBOXYLATE DEHYDROGENASE A"/>
    <property type="match status" value="1"/>
</dbReference>
<dbReference type="SUPFAM" id="SSF56796">
    <property type="entry name" value="Dehydroquinate synthase-like"/>
    <property type="match status" value="1"/>
</dbReference>
<keyword evidence="5" id="KW-1185">Reference proteome</keyword>
<name>A0ABN1AXB3_9BACI</name>
<proteinExistence type="predicted"/>
<dbReference type="Proteomes" id="UP001500880">
    <property type="component" value="Unassembled WGS sequence"/>
</dbReference>
<dbReference type="PIRSF" id="PIRSF000112">
    <property type="entry name" value="Glycerol_dehydrogenase"/>
    <property type="match status" value="1"/>
</dbReference>
<dbReference type="RefSeq" id="WP_343838080.1">
    <property type="nucleotide sequence ID" value="NZ_BAAADO010000002.1"/>
</dbReference>
<evidence type="ECO:0000313" key="4">
    <source>
        <dbReference type="EMBL" id="GAA0485820.1"/>
    </source>
</evidence>
<dbReference type="Gene3D" id="1.20.1090.10">
    <property type="entry name" value="Dehydroquinate synthase-like - alpha domain"/>
    <property type="match status" value="1"/>
</dbReference>
<feature type="domain" description="Alcohol dehydrogenase iron-type/glycerol dehydrogenase GldA" evidence="3">
    <location>
        <begin position="10"/>
        <end position="150"/>
    </location>
</feature>
<accession>A0ABN1AXB3</accession>
<dbReference type="CDD" id="cd08172">
    <property type="entry name" value="GlyDH-like"/>
    <property type="match status" value="1"/>
</dbReference>
<reference evidence="4 5" key="1">
    <citation type="journal article" date="2019" name="Int. J. Syst. Evol. Microbiol.">
        <title>The Global Catalogue of Microorganisms (GCM) 10K type strain sequencing project: providing services to taxonomists for standard genome sequencing and annotation.</title>
        <authorList>
            <consortium name="The Broad Institute Genomics Platform"/>
            <consortium name="The Broad Institute Genome Sequencing Center for Infectious Disease"/>
            <person name="Wu L."/>
            <person name="Ma J."/>
        </authorList>
    </citation>
    <scope>NUCLEOTIDE SEQUENCE [LARGE SCALE GENOMIC DNA]</scope>
    <source>
        <strain evidence="4 5">JCM 12389</strain>
    </source>
</reference>
<dbReference type="Gene3D" id="3.40.50.1970">
    <property type="match status" value="1"/>
</dbReference>
<protein>
    <submittedName>
        <fullName evidence="4">Iron-containing alcohol dehydrogenase family protein</fullName>
    </submittedName>
</protein>
<organism evidence="4 5">
    <name type="scientific">Salinibacillus aidingensis</name>
    <dbReference type="NCBI Taxonomy" id="237684"/>
    <lineage>
        <taxon>Bacteria</taxon>
        <taxon>Bacillati</taxon>
        <taxon>Bacillota</taxon>
        <taxon>Bacilli</taxon>
        <taxon>Bacillales</taxon>
        <taxon>Bacillaceae</taxon>
        <taxon>Salinibacillus</taxon>
    </lineage>
</organism>
<dbReference type="InterPro" id="IPR016205">
    <property type="entry name" value="Glycerol_DH"/>
</dbReference>
<sequence length="366" mass="40052">MKSLQVRGAPNFYQCEEGILQQLPVKLSEQKLENPAIIHGEKSWEAAKDYISLDNAVVHVPYKGDCTHEEVARVADKLRNNEADAVIGVGGGKVLDLAKAAGDELDLPVILIPTLASNCSPWTPLSVFYDGAGNFLHYIVFSKTAHMVLIEPRIIADSPVEYLRAGIGDTIAKWYEAVALTDEIKQKPLSLDIALHAARLCRDVLLDKGTEAIESVRNHQVTPALVKVAETIMMAGGMVGGYGDEYGRIAGAHAIHNGLTTIPETHKFLHGDKVAYGILVQLALENKYDEVTKLLPYYKELNLPTTLAELGIQEHVKEAIDALSEKATIPEESIHLMSVSTTKDDVIHSIQRLEEYVVNHITPGSP</sequence>
<evidence type="ECO:0000256" key="2">
    <source>
        <dbReference type="ARBA" id="ARBA00023002"/>
    </source>
</evidence>
<dbReference type="PANTHER" id="PTHR43616">
    <property type="entry name" value="GLYCEROL DEHYDROGENASE"/>
    <property type="match status" value="1"/>
</dbReference>
<keyword evidence="2" id="KW-0560">Oxidoreductase</keyword>
<keyword evidence="1" id="KW-0479">Metal-binding</keyword>
<dbReference type="InterPro" id="IPR001670">
    <property type="entry name" value="ADH_Fe/GldA"/>
</dbReference>
<evidence type="ECO:0000259" key="3">
    <source>
        <dbReference type="Pfam" id="PF00465"/>
    </source>
</evidence>
<dbReference type="EMBL" id="BAAADO010000002">
    <property type="protein sequence ID" value="GAA0485820.1"/>
    <property type="molecule type" value="Genomic_DNA"/>
</dbReference>